<comment type="catalytic activity">
    <reaction evidence="7">
        <text>D-galactose(in) = D-galactose(out)</text>
        <dbReference type="Rhea" id="RHEA:34915"/>
        <dbReference type="ChEBI" id="CHEBI:4139"/>
    </reaction>
    <physiologicalReaction direction="right-to-left" evidence="7">
        <dbReference type="Rhea" id="RHEA:34917"/>
    </physiologicalReaction>
</comment>
<dbReference type="VEuPathDB" id="FungiDB:KRP23_1795"/>
<dbReference type="Pfam" id="PF00083">
    <property type="entry name" value="Sugar_tr"/>
    <property type="match status" value="1"/>
</dbReference>
<dbReference type="GO" id="GO:0016020">
    <property type="term" value="C:membrane"/>
    <property type="evidence" value="ECO:0000318"/>
    <property type="project" value="GO_Central"/>
</dbReference>
<comment type="catalytic activity">
    <reaction evidence="12">
        <text>D-fructose(out) = D-fructose(in)</text>
        <dbReference type="Rhea" id="RHEA:60372"/>
        <dbReference type="ChEBI" id="CHEBI:37721"/>
    </reaction>
    <physiologicalReaction direction="left-to-right" evidence="12">
        <dbReference type="Rhea" id="RHEA:60373"/>
    </physiologicalReaction>
</comment>
<evidence type="ECO:0000313" key="18">
    <source>
        <dbReference type="Proteomes" id="UP000005238"/>
    </source>
</evidence>
<keyword evidence="5 15" id="KW-1133">Transmembrane helix</keyword>
<evidence type="ECO:0000256" key="12">
    <source>
        <dbReference type="ARBA" id="ARBA00044710"/>
    </source>
</evidence>
<evidence type="ECO:0000256" key="14">
    <source>
        <dbReference type="RuleBase" id="RU003346"/>
    </source>
</evidence>
<dbReference type="NCBIfam" id="TIGR00879">
    <property type="entry name" value="SP"/>
    <property type="match status" value="1"/>
</dbReference>
<dbReference type="HOGENOM" id="CLU_001265_30_5_1"/>
<protein>
    <recommendedName>
        <fullName evidence="13">Hexose transporter 1</fullName>
    </recommendedName>
</protein>
<dbReference type="AlphaFoldDB" id="H3H349"/>
<evidence type="ECO:0000256" key="6">
    <source>
        <dbReference type="ARBA" id="ARBA00023136"/>
    </source>
</evidence>
<evidence type="ECO:0000256" key="11">
    <source>
        <dbReference type="ARBA" id="ARBA00044668"/>
    </source>
</evidence>
<keyword evidence="18" id="KW-1185">Reference proteome</keyword>
<name>H3H349_PHYRM</name>
<feature type="transmembrane region" description="Helical" evidence="15">
    <location>
        <begin position="26"/>
        <end position="47"/>
    </location>
</feature>
<dbReference type="GO" id="GO:0015149">
    <property type="term" value="F:hexose transmembrane transporter activity"/>
    <property type="evidence" value="ECO:0000318"/>
    <property type="project" value="GO_Central"/>
</dbReference>
<dbReference type="InterPro" id="IPR005828">
    <property type="entry name" value="MFS_sugar_transport-like"/>
</dbReference>
<evidence type="ECO:0000256" key="10">
    <source>
        <dbReference type="ARBA" id="ARBA00044662"/>
    </source>
</evidence>
<keyword evidence="6 15" id="KW-0472">Membrane</keyword>
<comment type="catalytic activity">
    <reaction evidence="10">
        <text>D-mannose(out) = D-mannose(in)</text>
        <dbReference type="Rhea" id="RHEA:78391"/>
        <dbReference type="ChEBI" id="CHEBI:4208"/>
    </reaction>
    <physiologicalReaction direction="left-to-right" evidence="10">
        <dbReference type="Rhea" id="RHEA:78392"/>
    </physiologicalReaction>
</comment>
<feature type="transmembrane region" description="Helical" evidence="15">
    <location>
        <begin position="202"/>
        <end position="225"/>
    </location>
</feature>
<dbReference type="InParanoid" id="H3H349"/>
<dbReference type="EMBL" id="DS566125">
    <property type="status" value="NOT_ANNOTATED_CDS"/>
    <property type="molecule type" value="Genomic_DNA"/>
</dbReference>
<dbReference type="EnsemblProtists" id="Phyra84884">
    <property type="protein sequence ID" value="Phyra84884"/>
    <property type="gene ID" value="Phyra84884"/>
</dbReference>
<dbReference type="GO" id="GO:0015749">
    <property type="term" value="P:monosaccharide transmembrane transport"/>
    <property type="evidence" value="ECO:0000318"/>
    <property type="project" value="GO_Central"/>
</dbReference>
<evidence type="ECO:0000256" key="1">
    <source>
        <dbReference type="ARBA" id="ARBA00004141"/>
    </source>
</evidence>
<evidence type="ECO:0000256" key="5">
    <source>
        <dbReference type="ARBA" id="ARBA00022989"/>
    </source>
</evidence>
<feature type="transmembrane region" description="Helical" evidence="15">
    <location>
        <begin position="356"/>
        <end position="377"/>
    </location>
</feature>
<feature type="transmembrane region" description="Helical" evidence="15">
    <location>
        <begin position="174"/>
        <end position="196"/>
    </location>
</feature>
<feature type="transmembrane region" description="Helical" evidence="15">
    <location>
        <begin position="327"/>
        <end position="344"/>
    </location>
</feature>
<comment type="subcellular location">
    <subcellularLocation>
        <location evidence="1">Membrane</location>
        <topology evidence="1">Multi-pass membrane protein</topology>
    </subcellularLocation>
</comment>
<evidence type="ECO:0000256" key="9">
    <source>
        <dbReference type="ARBA" id="ARBA00044656"/>
    </source>
</evidence>
<keyword evidence="4 15" id="KW-0812">Transmembrane</keyword>
<evidence type="ECO:0000256" key="13">
    <source>
        <dbReference type="ARBA" id="ARBA00044780"/>
    </source>
</evidence>
<keyword evidence="3 14" id="KW-0813">Transport</keyword>
<evidence type="ECO:0000256" key="15">
    <source>
        <dbReference type="SAM" id="Phobius"/>
    </source>
</evidence>
<dbReference type="PROSITE" id="PS00217">
    <property type="entry name" value="SUGAR_TRANSPORT_2"/>
    <property type="match status" value="1"/>
</dbReference>
<dbReference type="STRING" id="164328.H3H349"/>
<dbReference type="eggNOG" id="KOG0569">
    <property type="taxonomic scope" value="Eukaryota"/>
</dbReference>
<dbReference type="SUPFAM" id="SSF103473">
    <property type="entry name" value="MFS general substrate transporter"/>
    <property type="match status" value="1"/>
</dbReference>
<proteinExistence type="inferred from homology"/>
<evidence type="ECO:0000256" key="2">
    <source>
        <dbReference type="ARBA" id="ARBA00011738"/>
    </source>
</evidence>
<dbReference type="VEuPathDB" id="FungiDB:KRP22_15210"/>
<sequence length="494" mass="52981">MATDAVNAVYAEVSTPKTPNVQADKAVPLSSTFWASLVVVLLLPFQFGWSVGQLNLTAFNNENDCNARPVAQGTCLMFPGHTKTEWTLVVNAWIVGGMVGSLVCGAISERYGRKKVLLANAVIMLAGAVLQASTSSISVFMVGRIVAGVASGCATGMVGGYISEISPPNRRNSYGTFMQVSLTAGILVVTMSFFVADTSNGWRYIAALPVLNAGFFLALAPFVLVESPAWLLEKGDRERAEREIARLYGLEYVQLALSWMEASVDTDLESEEQQHEGGTLSLLVSPLFIRQLLVALGVSAAQQLTGVNAVCYYLSDIFSDAGISDSRVGGVIVYVLMLIPTMAVARLSERFGNRRLLLTGLAGMFISATGITFSLAFSVQALSIVFTGTFVAAFSASVGPLIWPITAALFTDSVRATAVSMCIFVNWVCNLIIGVCFPYISDALDAYKFVPFMVTTAAFFLFTQWCIPETAGKSTEEIQATFRSRGNQKLAVSS</sequence>
<dbReference type="InterPro" id="IPR036259">
    <property type="entry name" value="MFS_trans_sf"/>
</dbReference>
<feature type="domain" description="Major facilitator superfamily (MFS) profile" evidence="16">
    <location>
        <begin position="36"/>
        <end position="471"/>
    </location>
</feature>
<comment type="subunit">
    <text evidence="2">Homodimer.</text>
</comment>
<evidence type="ECO:0000256" key="8">
    <source>
        <dbReference type="ARBA" id="ARBA00044648"/>
    </source>
</evidence>
<dbReference type="InterPro" id="IPR003663">
    <property type="entry name" value="Sugar/inositol_transpt"/>
</dbReference>
<feature type="transmembrane region" description="Helical" evidence="15">
    <location>
        <begin position="418"/>
        <end position="440"/>
    </location>
</feature>
<evidence type="ECO:0000256" key="3">
    <source>
        <dbReference type="ARBA" id="ARBA00022448"/>
    </source>
</evidence>
<feature type="transmembrane region" description="Helical" evidence="15">
    <location>
        <begin position="139"/>
        <end position="162"/>
    </location>
</feature>
<dbReference type="InterPro" id="IPR005829">
    <property type="entry name" value="Sugar_transporter_CS"/>
</dbReference>
<reference evidence="17" key="2">
    <citation type="submission" date="2015-06" db="UniProtKB">
        <authorList>
            <consortium name="EnsemblProtists"/>
        </authorList>
    </citation>
    <scope>IDENTIFICATION</scope>
    <source>
        <strain evidence="17">Pr102</strain>
    </source>
</reference>
<dbReference type="PANTHER" id="PTHR23503:SF8">
    <property type="entry name" value="FACILITATED GLUCOSE TRANSPORTER PROTEIN 1"/>
    <property type="match status" value="1"/>
</dbReference>
<comment type="catalytic activity">
    <reaction evidence="9">
        <text>D-xylose(out) = D-xylose(in)</text>
        <dbReference type="Rhea" id="RHEA:78427"/>
        <dbReference type="ChEBI" id="CHEBI:53455"/>
    </reaction>
    <physiologicalReaction direction="left-to-right" evidence="9">
        <dbReference type="Rhea" id="RHEA:78428"/>
    </physiologicalReaction>
</comment>
<evidence type="ECO:0000256" key="7">
    <source>
        <dbReference type="ARBA" id="ARBA00044637"/>
    </source>
</evidence>
<comment type="catalytic activity">
    <reaction evidence="8">
        <text>D-glucose(out) = D-glucose(in)</text>
        <dbReference type="Rhea" id="RHEA:60376"/>
        <dbReference type="ChEBI" id="CHEBI:4167"/>
    </reaction>
    <physiologicalReaction direction="left-to-right" evidence="8">
        <dbReference type="Rhea" id="RHEA:60377"/>
    </physiologicalReaction>
</comment>
<dbReference type="VEuPathDB" id="FungiDB:KRP22_6924"/>
<dbReference type="InterPro" id="IPR020846">
    <property type="entry name" value="MFS_dom"/>
</dbReference>
<dbReference type="PROSITE" id="PS50850">
    <property type="entry name" value="MFS"/>
    <property type="match status" value="1"/>
</dbReference>
<evidence type="ECO:0000313" key="17">
    <source>
        <dbReference type="EnsemblProtists" id="Phyra84884"/>
    </source>
</evidence>
<dbReference type="OMA" id="MFQAKFD"/>
<dbReference type="Gene3D" id="1.20.1250.20">
    <property type="entry name" value="MFS general substrate transporter like domains"/>
    <property type="match status" value="1"/>
</dbReference>
<dbReference type="InterPro" id="IPR045263">
    <property type="entry name" value="GLUT"/>
</dbReference>
<comment type="catalytic activity">
    <reaction evidence="11">
        <text>D-glucosamine(out) = D-glucosamine(in)</text>
        <dbReference type="Rhea" id="RHEA:78423"/>
        <dbReference type="ChEBI" id="CHEBI:58723"/>
    </reaction>
    <physiologicalReaction direction="left-to-right" evidence="11">
        <dbReference type="Rhea" id="RHEA:78424"/>
    </physiologicalReaction>
</comment>
<organism evidence="17 18">
    <name type="scientific">Phytophthora ramorum</name>
    <name type="common">Sudden oak death agent</name>
    <dbReference type="NCBI Taxonomy" id="164328"/>
    <lineage>
        <taxon>Eukaryota</taxon>
        <taxon>Sar</taxon>
        <taxon>Stramenopiles</taxon>
        <taxon>Oomycota</taxon>
        <taxon>Peronosporomycetes</taxon>
        <taxon>Peronosporales</taxon>
        <taxon>Peronosporaceae</taxon>
        <taxon>Phytophthora</taxon>
    </lineage>
</organism>
<accession>H3H349</accession>
<reference evidence="18" key="1">
    <citation type="journal article" date="2006" name="Science">
        <title>Phytophthora genome sequences uncover evolutionary origins and mechanisms of pathogenesis.</title>
        <authorList>
            <person name="Tyler B.M."/>
            <person name="Tripathy S."/>
            <person name="Zhang X."/>
            <person name="Dehal P."/>
            <person name="Jiang R.H."/>
            <person name="Aerts A."/>
            <person name="Arredondo F.D."/>
            <person name="Baxter L."/>
            <person name="Bensasson D."/>
            <person name="Beynon J.L."/>
            <person name="Chapman J."/>
            <person name="Damasceno C.M."/>
            <person name="Dorrance A.E."/>
            <person name="Dou D."/>
            <person name="Dickerman A.W."/>
            <person name="Dubchak I.L."/>
            <person name="Garbelotto M."/>
            <person name="Gijzen M."/>
            <person name="Gordon S.G."/>
            <person name="Govers F."/>
            <person name="Grunwald N.J."/>
            <person name="Huang W."/>
            <person name="Ivors K.L."/>
            <person name="Jones R.W."/>
            <person name="Kamoun S."/>
            <person name="Krampis K."/>
            <person name="Lamour K.H."/>
            <person name="Lee M.K."/>
            <person name="McDonald W.H."/>
            <person name="Medina M."/>
            <person name="Meijer H.J."/>
            <person name="Nordberg E.K."/>
            <person name="Maclean D.J."/>
            <person name="Ospina-Giraldo M.D."/>
            <person name="Morris P.F."/>
            <person name="Phuntumart V."/>
            <person name="Putnam N.H."/>
            <person name="Rash S."/>
            <person name="Rose J.K."/>
            <person name="Sakihama Y."/>
            <person name="Salamov A.A."/>
            <person name="Savidor A."/>
            <person name="Scheuring C.F."/>
            <person name="Smith B.M."/>
            <person name="Sobral B.W."/>
            <person name="Terry A."/>
            <person name="Torto-Alalibo T.A."/>
            <person name="Win J."/>
            <person name="Xu Z."/>
            <person name="Zhang H."/>
            <person name="Grigoriev I.V."/>
            <person name="Rokhsar D.S."/>
            <person name="Boore J.L."/>
        </authorList>
    </citation>
    <scope>NUCLEOTIDE SEQUENCE [LARGE SCALE GENOMIC DNA]</scope>
    <source>
        <strain evidence="18">Pr102</strain>
    </source>
</reference>
<feature type="transmembrane region" description="Helical" evidence="15">
    <location>
        <begin position="446"/>
        <end position="467"/>
    </location>
</feature>
<evidence type="ECO:0000259" key="16">
    <source>
        <dbReference type="PROSITE" id="PS50850"/>
    </source>
</evidence>
<dbReference type="PRINTS" id="PR00171">
    <property type="entry name" value="SUGRTRNSPORT"/>
</dbReference>
<dbReference type="Proteomes" id="UP000005238">
    <property type="component" value="Unassembled WGS sequence"/>
</dbReference>
<comment type="similarity">
    <text evidence="14">Belongs to the major facilitator superfamily. Sugar transporter (TC 2.A.1.1) family.</text>
</comment>
<evidence type="ECO:0000256" key="4">
    <source>
        <dbReference type="ARBA" id="ARBA00022692"/>
    </source>
</evidence>
<dbReference type="PANTHER" id="PTHR23503">
    <property type="entry name" value="SOLUTE CARRIER FAMILY 2"/>
    <property type="match status" value="1"/>
</dbReference>
<feature type="transmembrane region" description="Helical" evidence="15">
    <location>
        <begin position="86"/>
        <end position="104"/>
    </location>
</feature>
<feature type="transmembrane region" description="Helical" evidence="15">
    <location>
        <begin position="383"/>
        <end position="406"/>
    </location>
</feature>